<dbReference type="EMBL" id="BNAS01000002">
    <property type="protein sequence ID" value="GHH69059.1"/>
    <property type="molecule type" value="Genomic_DNA"/>
</dbReference>
<dbReference type="Pfam" id="PF07883">
    <property type="entry name" value="Cupin_2"/>
    <property type="match status" value="1"/>
</dbReference>
<evidence type="ECO:0000256" key="1">
    <source>
        <dbReference type="SAM" id="MobiDB-lite"/>
    </source>
</evidence>
<dbReference type="InterPro" id="IPR013096">
    <property type="entry name" value="Cupin_2"/>
</dbReference>
<reference evidence="3" key="2">
    <citation type="submission" date="2020-09" db="EMBL/GenBank/DDBJ databases">
        <authorList>
            <person name="Sun Q."/>
            <person name="Zhou Y."/>
        </authorList>
    </citation>
    <scope>NUCLEOTIDE SEQUENCE</scope>
    <source>
        <strain evidence="3">CGMCC 4.7398</strain>
    </source>
</reference>
<feature type="domain" description="Cupin type-2" evidence="2">
    <location>
        <begin position="29"/>
        <end position="95"/>
    </location>
</feature>
<feature type="compositionally biased region" description="Basic and acidic residues" evidence="1">
    <location>
        <begin position="134"/>
        <end position="144"/>
    </location>
</feature>
<comment type="caution">
    <text evidence="3">The sequence shown here is derived from an EMBL/GenBank/DDBJ whole genome shotgun (WGS) entry which is preliminary data.</text>
</comment>
<sequence length="291" mass="30234">MTEATSGPVFPGGTSVSHLRVYDWPAPDAPGGSGSPHFHTASTEAYVTLAGRGRVQTLGPEGFAEHELAPGRIVWFGPGVIHRAVNDGGLEVLVVMSNAGLPEAGDAVLTFPPEVLADPVAYRDAATLPVPSRGADRPSPDRPSPDLLGPDLLSADLDDVDVAGPAEDDPVVAAAARARRNLALVGFRALRVAVERDRAAAFDALYVAAAQLVAPRAAGWREVWTESVGRAVAETDWALAALAPESGADPGAVEAAVVGHLELGRVAVRDAEPGPRRYGMCGRLQVWSTAK</sequence>
<keyword evidence="4" id="KW-1185">Reference proteome</keyword>
<dbReference type="SUPFAM" id="SSF51182">
    <property type="entry name" value="RmlC-like cupins"/>
    <property type="match status" value="1"/>
</dbReference>
<dbReference type="RefSeq" id="WP_189668525.1">
    <property type="nucleotide sequence ID" value="NZ_BNAS01000002.1"/>
</dbReference>
<evidence type="ECO:0000313" key="4">
    <source>
        <dbReference type="Proteomes" id="UP000627369"/>
    </source>
</evidence>
<name>A0A919FNI0_9MICO</name>
<evidence type="ECO:0000313" key="3">
    <source>
        <dbReference type="EMBL" id="GHH69059.1"/>
    </source>
</evidence>
<dbReference type="Gene3D" id="2.60.120.10">
    <property type="entry name" value="Jelly Rolls"/>
    <property type="match status" value="1"/>
</dbReference>
<dbReference type="Proteomes" id="UP000627369">
    <property type="component" value="Unassembled WGS sequence"/>
</dbReference>
<evidence type="ECO:0000259" key="2">
    <source>
        <dbReference type="Pfam" id="PF07883"/>
    </source>
</evidence>
<gene>
    <name evidence="3" type="ORF">GCM10017772_13420</name>
</gene>
<accession>A0A919FNI0</accession>
<proteinExistence type="predicted"/>
<dbReference type="AlphaFoldDB" id="A0A919FNI0"/>
<feature type="region of interest" description="Disordered" evidence="1">
    <location>
        <begin position="127"/>
        <end position="150"/>
    </location>
</feature>
<protein>
    <recommendedName>
        <fullName evidence="2">Cupin type-2 domain-containing protein</fullName>
    </recommendedName>
</protein>
<dbReference type="InterPro" id="IPR011051">
    <property type="entry name" value="RmlC_Cupin_sf"/>
</dbReference>
<dbReference type="InterPro" id="IPR014710">
    <property type="entry name" value="RmlC-like_jellyroll"/>
</dbReference>
<organism evidence="3 4">
    <name type="scientific">Promicromonospora soli</name>
    <dbReference type="NCBI Taxonomy" id="2035533"/>
    <lineage>
        <taxon>Bacteria</taxon>
        <taxon>Bacillati</taxon>
        <taxon>Actinomycetota</taxon>
        <taxon>Actinomycetes</taxon>
        <taxon>Micrococcales</taxon>
        <taxon>Promicromonosporaceae</taxon>
        <taxon>Promicromonospora</taxon>
    </lineage>
</organism>
<reference evidence="3" key="1">
    <citation type="journal article" date="2014" name="Int. J. Syst. Evol. Microbiol.">
        <title>Complete genome sequence of Corynebacterium casei LMG S-19264T (=DSM 44701T), isolated from a smear-ripened cheese.</title>
        <authorList>
            <consortium name="US DOE Joint Genome Institute (JGI-PGF)"/>
            <person name="Walter F."/>
            <person name="Albersmeier A."/>
            <person name="Kalinowski J."/>
            <person name="Ruckert C."/>
        </authorList>
    </citation>
    <scope>NUCLEOTIDE SEQUENCE</scope>
    <source>
        <strain evidence="3">CGMCC 4.7398</strain>
    </source>
</reference>